<organism evidence="1 2">
    <name type="scientific">Caldalkalibacillus uzonensis</name>
    <dbReference type="NCBI Taxonomy" id="353224"/>
    <lineage>
        <taxon>Bacteria</taxon>
        <taxon>Bacillati</taxon>
        <taxon>Bacillota</taxon>
        <taxon>Bacilli</taxon>
        <taxon>Bacillales</taxon>
        <taxon>Bacillaceae</taxon>
        <taxon>Caldalkalibacillus</taxon>
    </lineage>
</organism>
<gene>
    <name evidence="1" type="ORF">J2S00_003233</name>
</gene>
<evidence type="ECO:0000313" key="2">
    <source>
        <dbReference type="Proteomes" id="UP001232445"/>
    </source>
</evidence>
<proteinExistence type="predicted"/>
<reference evidence="1 2" key="1">
    <citation type="submission" date="2023-07" db="EMBL/GenBank/DDBJ databases">
        <title>Genomic Encyclopedia of Type Strains, Phase IV (KMG-IV): sequencing the most valuable type-strain genomes for metagenomic binning, comparative biology and taxonomic classification.</title>
        <authorList>
            <person name="Goeker M."/>
        </authorList>
    </citation>
    <scope>NUCLEOTIDE SEQUENCE [LARGE SCALE GENOMIC DNA]</scope>
    <source>
        <strain evidence="1 2">DSM 17740</strain>
    </source>
</reference>
<name>A0ABU0CVH8_9BACI</name>
<accession>A0ABU0CVH8</accession>
<keyword evidence="2" id="KW-1185">Reference proteome</keyword>
<dbReference type="Proteomes" id="UP001232445">
    <property type="component" value="Unassembled WGS sequence"/>
</dbReference>
<dbReference type="EMBL" id="JAUSUQ010000014">
    <property type="protein sequence ID" value="MDQ0340418.1"/>
    <property type="molecule type" value="Genomic_DNA"/>
</dbReference>
<dbReference type="RefSeq" id="WP_307342022.1">
    <property type="nucleotide sequence ID" value="NZ_JAUSUQ010000014.1"/>
</dbReference>
<evidence type="ECO:0000313" key="1">
    <source>
        <dbReference type="EMBL" id="MDQ0340418.1"/>
    </source>
</evidence>
<comment type="caution">
    <text evidence="1">The sequence shown here is derived from an EMBL/GenBank/DDBJ whole genome shotgun (WGS) entry which is preliminary data.</text>
</comment>
<protein>
    <submittedName>
        <fullName evidence="1">Uncharacterized protein</fullName>
    </submittedName>
</protein>
<sequence length="51" mass="5830">MTQVYLLLASATTLWLFYCGKIFSRHTNFLLIAAHPIVLLQLVYQGDGKIF</sequence>